<keyword evidence="2" id="KW-1185">Reference proteome</keyword>
<sequence>MASSSDGTPAGTRYTAEAIDPTDTVETEAHLKSLCGDDNAIFDGYGDESALWTVVSDGDDLTGTIEALESVRMVQREDAPQTGPGISRRRLSSRNNGIYTVFAKIPNGSTDTKATEEFLRSKIQPGTHIYHFSNDNGDITAWWGLRLDPDAKVAVENHEGVGKVSDDSGTNYS</sequence>
<organism evidence="1 2">
    <name type="scientific">Ophiobolus disseminans</name>
    <dbReference type="NCBI Taxonomy" id="1469910"/>
    <lineage>
        <taxon>Eukaryota</taxon>
        <taxon>Fungi</taxon>
        <taxon>Dikarya</taxon>
        <taxon>Ascomycota</taxon>
        <taxon>Pezizomycotina</taxon>
        <taxon>Dothideomycetes</taxon>
        <taxon>Pleosporomycetidae</taxon>
        <taxon>Pleosporales</taxon>
        <taxon>Pleosporineae</taxon>
        <taxon>Phaeosphaeriaceae</taxon>
        <taxon>Ophiobolus</taxon>
    </lineage>
</organism>
<protein>
    <submittedName>
        <fullName evidence="1">Uncharacterized protein</fullName>
    </submittedName>
</protein>
<dbReference type="OrthoDB" id="1896086at2759"/>
<accession>A0A6A7AHK7</accession>
<reference evidence="1" key="1">
    <citation type="journal article" date="2020" name="Stud. Mycol.">
        <title>101 Dothideomycetes genomes: a test case for predicting lifestyles and emergence of pathogens.</title>
        <authorList>
            <person name="Haridas S."/>
            <person name="Albert R."/>
            <person name="Binder M."/>
            <person name="Bloem J."/>
            <person name="Labutti K."/>
            <person name="Salamov A."/>
            <person name="Andreopoulos B."/>
            <person name="Baker S."/>
            <person name="Barry K."/>
            <person name="Bills G."/>
            <person name="Bluhm B."/>
            <person name="Cannon C."/>
            <person name="Castanera R."/>
            <person name="Culley D."/>
            <person name="Daum C."/>
            <person name="Ezra D."/>
            <person name="Gonzalez J."/>
            <person name="Henrissat B."/>
            <person name="Kuo A."/>
            <person name="Liang C."/>
            <person name="Lipzen A."/>
            <person name="Lutzoni F."/>
            <person name="Magnuson J."/>
            <person name="Mondo S."/>
            <person name="Nolan M."/>
            <person name="Ohm R."/>
            <person name="Pangilinan J."/>
            <person name="Park H.-J."/>
            <person name="Ramirez L."/>
            <person name="Alfaro M."/>
            <person name="Sun H."/>
            <person name="Tritt A."/>
            <person name="Yoshinaga Y."/>
            <person name="Zwiers L.-H."/>
            <person name="Turgeon B."/>
            <person name="Goodwin S."/>
            <person name="Spatafora J."/>
            <person name="Crous P."/>
            <person name="Grigoriev I."/>
        </authorList>
    </citation>
    <scope>NUCLEOTIDE SEQUENCE</scope>
    <source>
        <strain evidence="1">CBS 113818</strain>
    </source>
</reference>
<name>A0A6A7AHK7_9PLEO</name>
<evidence type="ECO:0000313" key="1">
    <source>
        <dbReference type="EMBL" id="KAF2832790.1"/>
    </source>
</evidence>
<dbReference type="Proteomes" id="UP000799424">
    <property type="component" value="Unassembled WGS sequence"/>
</dbReference>
<proteinExistence type="predicted"/>
<dbReference type="AlphaFoldDB" id="A0A6A7AHK7"/>
<evidence type="ECO:0000313" key="2">
    <source>
        <dbReference type="Proteomes" id="UP000799424"/>
    </source>
</evidence>
<dbReference type="EMBL" id="MU006216">
    <property type="protein sequence ID" value="KAF2832790.1"/>
    <property type="molecule type" value="Genomic_DNA"/>
</dbReference>
<gene>
    <name evidence="1" type="ORF">CC86DRAFT_191</name>
</gene>